<dbReference type="EMBL" id="JACHHU010000043">
    <property type="protein sequence ID" value="MBB6545012.1"/>
    <property type="molecule type" value="Genomic_DNA"/>
</dbReference>
<proteinExistence type="predicted"/>
<gene>
    <name evidence="1" type="ORF">HNQ55_003548</name>
</gene>
<reference evidence="1 2" key="1">
    <citation type="submission" date="2020-08" db="EMBL/GenBank/DDBJ databases">
        <title>Genomic Encyclopedia of Type Strains, Phase IV (KMG-IV): sequencing the most valuable type-strain genomes for metagenomic binning, comparative biology and taxonomic classification.</title>
        <authorList>
            <person name="Goeker M."/>
        </authorList>
    </citation>
    <scope>NUCLEOTIDE SEQUENCE [LARGE SCALE GENOMIC DNA]</scope>
    <source>
        <strain evidence="1 2">DSM 26287</strain>
    </source>
</reference>
<accession>A0A7X0TV29</accession>
<dbReference type="AlphaFoldDB" id="A0A7X0TV29"/>
<sequence>MNLYAYVGNDPVNMNDPSGKFMNFILGGVVGAAVEAFTQIATEGSVNNWTKVGAMGAAGVVSGGLSVATKGLSIGQKALTVAGNTTIDATSQATASLISDGITGDHSGSLANAGETALNAAAGTGKATVSAAKGKLGVIGKIAGVKSPSINTGLKSVDKAFTEAGSRAAQTAEGVAAGVINNKLKENQ</sequence>
<name>A0A7X0TV29_9GAMM</name>
<evidence type="ECO:0008006" key="3">
    <source>
        <dbReference type="Google" id="ProtNLM"/>
    </source>
</evidence>
<evidence type="ECO:0000313" key="2">
    <source>
        <dbReference type="Proteomes" id="UP000537141"/>
    </source>
</evidence>
<organism evidence="1 2">
    <name type="scientific">Thalassotalea piscium</name>
    <dbReference type="NCBI Taxonomy" id="1230533"/>
    <lineage>
        <taxon>Bacteria</taxon>
        <taxon>Pseudomonadati</taxon>
        <taxon>Pseudomonadota</taxon>
        <taxon>Gammaproteobacteria</taxon>
        <taxon>Alteromonadales</taxon>
        <taxon>Colwelliaceae</taxon>
        <taxon>Thalassotalea</taxon>
    </lineage>
</organism>
<dbReference type="Proteomes" id="UP000537141">
    <property type="component" value="Unassembled WGS sequence"/>
</dbReference>
<evidence type="ECO:0000313" key="1">
    <source>
        <dbReference type="EMBL" id="MBB6545012.1"/>
    </source>
</evidence>
<keyword evidence="2" id="KW-1185">Reference proteome</keyword>
<comment type="caution">
    <text evidence="1">The sequence shown here is derived from an EMBL/GenBank/DDBJ whole genome shotgun (WGS) entry which is preliminary data.</text>
</comment>
<protein>
    <recommendedName>
        <fullName evidence="3">RHS repeat-associated core domain-containing protein</fullName>
    </recommendedName>
</protein>